<dbReference type="AlphaFoldDB" id="A0A917BS53"/>
<organism evidence="1 2">
    <name type="scientific">Azorhizobium oxalatiphilum</name>
    <dbReference type="NCBI Taxonomy" id="980631"/>
    <lineage>
        <taxon>Bacteria</taxon>
        <taxon>Pseudomonadati</taxon>
        <taxon>Pseudomonadota</taxon>
        <taxon>Alphaproteobacteria</taxon>
        <taxon>Hyphomicrobiales</taxon>
        <taxon>Xanthobacteraceae</taxon>
        <taxon>Azorhizobium</taxon>
    </lineage>
</organism>
<dbReference type="Gene3D" id="3.10.450.50">
    <property type="match status" value="1"/>
</dbReference>
<dbReference type="InterPro" id="IPR009959">
    <property type="entry name" value="Cyclase_SnoaL-like"/>
</dbReference>
<dbReference type="SUPFAM" id="SSF54427">
    <property type="entry name" value="NTF2-like"/>
    <property type="match status" value="1"/>
</dbReference>
<dbReference type="Pfam" id="PF07366">
    <property type="entry name" value="SnoaL"/>
    <property type="match status" value="1"/>
</dbReference>
<accession>A0A917BS53</accession>
<dbReference type="RefSeq" id="WP_188576414.1">
    <property type="nucleotide sequence ID" value="NZ_BMCT01000001.1"/>
</dbReference>
<sequence>MPTDDPKAVILRYYDQVWDKRQPEAIEGLFAAEYVNHAGARGLLAGPAGIRKNYDALLASFPDVRFTLDDILVDGEKVVVRYTMLGTHTGEFQGRAPTGRAVTVPGIGIYAVSGGKIRESWVLRDSLVLLRQLDEAA</sequence>
<reference evidence="1" key="2">
    <citation type="submission" date="2020-09" db="EMBL/GenBank/DDBJ databases">
        <authorList>
            <person name="Sun Q."/>
            <person name="Sedlacek I."/>
        </authorList>
    </citation>
    <scope>NUCLEOTIDE SEQUENCE</scope>
    <source>
        <strain evidence="1">CCM 7897</strain>
    </source>
</reference>
<evidence type="ECO:0000313" key="1">
    <source>
        <dbReference type="EMBL" id="GGF54683.1"/>
    </source>
</evidence>
<proteinExistence type="predicted"/>
<dbReference type="EMBL" id="BMCT01000001">
    <property type="protein sequence ID" value="GGF54683.1"/>
    <property type="molecule type" value="Genomic_DNA"/>
</dbReference>
<evidence type="ECO:0008006" key="3">
    <source>
        <dbReference type="Google" id="ProtNLM"/>
    </source>
</evidence>
<evidence type="ECO:0000313" key="2">
    <source>
        <dbReference type="Proteomes" id="UP000606044"/>
    </source>
</evidence>
<dbReference type="GO" id="GO:0030638">
    <property type="term" value="P:polyketide metabolic process"/>
    <property type="evidence" value="ECO:0007669"/>
    <property type="project" value="InterPro"/>
</dbReference>
<dbReference type="InterPro" id="IPR032710">
    <property type="entry name" value="NTF2-like_dom_sf"/>
</dbReference>
<dbReference type="PANTHER" id="PTHR38436">
    <property type="entry name" value="POLYKETIDE CYCLASE SNOAL-LIKE DOMAIN"/>
    <property type="match status" value="1"/>
</dbReference>
<comment type="caution">
    <text evidence="1">The sequence shown here is derived from an EMBL/GenBank/DDBJ whole genome shotgun (WGS) entry which is preliminary data.</text>
</comment>
<dbReference type="PANTHER" id="PTHR38436:SF1">
    <property type="entry name" value="ESTER CYCLASE"/>
    <property type="match status" value="1"/>
</dbReference>
<reference evidence="1" key="1">
    <citation type="journal article" date="2014" name="Int. J. Syst. Evol. Microbiol.">
        <title>Complete genome sequence of Corynebacterium casei LMG S-19264T (=DSM 44701T), isolated from a smear-ripened cheese.</title>
        <authorList>
            <consortium name="US DOE Joint Genome Institute (JGI-PGF)"/>
            <person name="Walter F."/>
            <person name="Albersmeier A."/>
            <person name="Kalinowski J."/>
            <person name="Ruckert C."/>
        </authorList>
    </citation>
    <scope>NUCLEOTIDE SEQUENCE</scope>
    <source>
        <strain evidence="1">CCM 7897</strain>
    </source>
</reference>
<protein>
    <recommendedName>
        <fullName evidence="3">Ester cyclase</fullName>
    </recommendedName>
</protein>
<name>A0A917BS53_9HYPH</name>
<gene>
    <name evidence="1" type="ORF">GCM10007301_12780</name>
</gene>
<dbReference type="Proteomes" id="UP000606044">
    <property type="component" value="Unassembled WGS sequence"/>
</dbReference>
<keyword evidence="2" id="KW-1185">Reference proteome</keyword>